<gene>
    <name evidence="1" type="ORF">EV210_10637</name>
</gene>
<evidence type="ECO:0000313" key="2">
    <source>
        <dbReference type="Proteomes" id="UP000295063"/>
    </source>
</evidence>
<organism evidence="1 2">
    <name type="scientific">Anaerospora hongkongensis</name>
    <dbReference type="NCBI Taxonomy" id="244830"/>
    <lineage>
        <taxon>Bacteria</taxon>
        <taxon>Bacillati</taxon>
        <taxon>Bacillota</taxon>
        <taxon>Negativicutes</taxon>
        <taxon>Selenomonadales</taxon>
        <taxon>Sporomusaceae</taxon>
        <taxon>Anaerospora</taxon>
    </lineage>
</organism>
<accession>A0A4R1Q5V4</accession>
<evidence type="ECO:0000313" key="1">
    <source>
        <dbReference type="EMBL" id="TCL37174.1"/>
    </source>
</evidence>
<proteinExistence type="predicted"/>
<dbReference type="Proteomes" id="UP000295063">
    <property type="component" value="Unassembled WGS sequence"/>
</dbReference>
<reference evidence="1 2" key="1">
    <citation type="submission" date="2019-03" db="EMBL/GenBank/DDBJ databases">
        <title>Genomic Encyclopedia of Type Strains, Phase IV (KMG-IV): sequencing the most valuable type-strain genomes for metagenomic binning, comparative biology and taxonomic classification.</title>
        <authorList>
            <person name="Goeker M."/>
        </authorList>
    </citation>
    <scope>NUCLEOTIDE SEQUENCE [LARGE SCALE GENOMIC DNA]</scope>
    <source>
        <strain evidence="1 2">DSM 15969</strain>
    </source>
</reference>
<sequence length="67" mass="7836">MTVEKLLVNEQTAVINGYNVDLKECTCPDFSERRYPFKHIYRLAVELGTLEKPLKENIKGRNQIDRP</sequence>
<comment type="caution">
    <text evidence="1">The sequence shown here is derived from an EMBL/GenBank/DDBJ whole genome shotgun (WGS) entry which is preliminary data.</text>
</comment>
<dbReference type="AlphaFoldDB" id="A0A4R1Q5V4"/>
<dbReference type="EMBL" id="SLUI01000006">
    <property type="protein sequence ID" value="TCL37174.1"/>
    <property type="molecule type" value="Genomic_DNA"/>
</dbReference>
<protein>
    <recommendedName>
        <fullName evidence="3">SWIM-type domain-containing protein</fullName>
    </recommendedName>
</protein>
<name>A0A4R1Q5V4_9FIRM</name>
<keyword evidence="2" id="KW-1185">Reference proteome</keyword>
<evidence type="ECO:0008006" key="3">
    <source>
        <dbReference type="Google" id="ProtNLM"/>
    </source>
</evidence>